<dbReference type="InterPro" id="IPR005158">
    <property type="entry name" value="BTAD"/>
</dbReference>
<dbReference type="InterPro" id="IPR001867">
    <property type="entry name" value="OmpR/PhoB-type_DNA-bd"/>
</dbReference>
<keyword evidence="8" id="KW-1185">Reference proteome</keyword>
<protein>
    <submittedName>
        <fullName evidence="7">BTAD domain-containing putative transcriptional regulator</fullName>
    </submittedName>
</protein>
<dbReference type="InterPro" id="IPR041664">
    <property type="entry name" value="AAA_16"/>
</dbReference>
<dbReference type="RefSeq" id="WP_282542769.1">
    <property type="nucleotide sequence ID" value="NZ_JASCIQ010000012.1"/>
</dbReference>
<accession>A0ABT6SAL5</accession>
<dbReference type="Pfam" id="PF03704">
    <property type="entry name" value="BTAD"/>
    <property type="match status" value="1"/>
</dbReference>
<dbReference type="Gene3D" id="3.40.50.300">
    <property type="entry name" value="P-loop containing nucleotide triphosphate hydrolases"/>
    <property type="match status" value="1"/>
</dbReference>
<dbReference type="PANTHER" id="PTHR47691">
    <property type="entry name" value="REGULATOR-RELATED"/>
    <property type="match status" value="1"/>
</dbReference>
<feature type="region of interest" description="Disordered" evidence="4">
    <location>
        <begin position="246"/>
        <end position="282"/>
    </location>
</feature>
<dbReference type="EMBL" id="JASCIQ010000012">
    <property type="protein sequence ID" value="MDI3404824.1"/>
    <property type="molecule type" value="Genomic_DNA"/>
</dbReference>
<gene>
    <name evidence="7" type="ORF">QIS96_13475</name>
</gene>
<reference evidence="7 8" key="1">
    <citation type="submission" date="2023-05" db="EMBL/GenBank/DDBJ databases">
        <title>Draft genome sequence of Streptomyces sp. B-S-A6 isolated from a cave soil in Thailand.</title>
        <authorList>
            <person name="Chamroensaksri N."/>
            <person name="Muangham S."/>
        </authorList>
    </citation>
    <scope>NUCLEOTIDE SEQUENCE [LARGE SCALE GENOMIC DNA]</scope>
    <source>
        <strain evidence="7 8">B-S-A6</strain>
    </source>
</reference>
<sequence length="1200" mass="129284">MTPHYRVLGTARVLRPDGEEASLGGARLRALLTALAADCGRTVPVGRLIAQVWGPDEEPPADAVKALQALVGRLRRTLGRAAVASAPGGYRLAVDRDDVDLHRFERLAAAGSAASAEGDAARAVTLFDEALALWRGPALLDLPGHATDPLAVRLDRLRESAHLNRLAAQVALGRADTALAELTALASENPLDEPLQALRLRALHAAGRTAQALAAYEEVRLGLAERLGADPGAELRVLHAELLSPAEGAGDGSGRASGSPEAAHPPVGHPSRSPAPGARARGNLRAPLTSFVGRESELRLLSGELQKQRLVTLLGPGGVGKTRLATEAARAGRETAGKEVWPDGVWVAELAPVRDAKTVPEAVLTALGARETTVRGPGASAEELQPAPRDPLAQLVEHCRRRRLLLVLDNCEHLVGAAAELVHALLAECSEVTVLATSREPLGVPGETVRPVEPLPQDVALRLLAARGAAARPGFRVQVDPDACAEICLRLDGLPLAVELAAARLRLLTPRQLADRLDDRFRLLGRGSGSRTALPRQQTLRAVVDWSWDLLDEAERTVLRRLSVFSGGCAVEDAEEVCGAGTLETLASLVDKSLVVATPQGAEGLRNAVGIGGAEQAEGVEGVEREEGCPWNANTGTDTTTTAYARSGLEAHGHDGAGRGRGGGARATRRSGDSDGMRYRLLETVAEYAAERLEEAGERELVLRRHLTAYRELMRLGEPELRGPQQVGWLRRFEREHDNVRTALRTAVELGAEQDGLCLALSMSWFWQVRGNQADARIWSSAVAELGPDPFADPVRVAVPLEERCTERPPPWDEAQLWEARRGVRLLVQATSPDGDAEALARPDTQAYLRRIVTAYDSGMPQVSRQPGAMWYFARLMTGEFASVEETMDAVVRDTEALGERWREQHAWELGFTYLMRARLTHDRPESPGPSTRDADLALAHFERADNPWGIAESLAARGEEHARKGRYAAAAVDLERAMTEAVRLGAHHQVPLFKARLADVRLRTARDAAEREQAEGLLREAAREADRFGVEPVSTARLLLVQHYGASGRTEPAREELLELERSLPGGVSALFEGALAGQWAWLDCLDGRFEEAAKQVERAVRRMESVAYLVAPWVVADQFLIAAWAKARLGAGEEGARLLGAYDGYGLSGSFGFRPFPDAAELRARAEAELRTDLGPAVYEQAHAQGAELSVREAAALV</sequence>
<dbReference type="Proteomes" id="UP001223978">
    <property type="component" value="Unassembled WGS sequence"/>
</dbReference>
<proteinExistence type="inferred from homology"/>
<dbReference type="InterPro" id="IPR058852">
    <property type="entry name" value="HTH_77"/>
</dbReference>
<dbReference type="SUPFAM" id="SSF48452">
    <property type="entry name" value="TPR-like"/>
    <property type="match status" value="1"/>
</dbReference>
<evidence type="ECO:0000313" key="8">
    <source>
        <dbReference type="Proteomes" id="UP001223978"/>
    </source>
</evidence>
<evidence type="ECO:0000256" key="3">
    <source>
        <dbReference type="ARBA" id="ARBA00023125"/>
    </source>
</evidence>
<keyword evidence="2" id="KW-0902">Two-component regulatory system</keyword>
<dbReference type="SMART" id="SM00862">
    <property type="entry name" value="Trans_reg_C"/>
    <property type="match status" value="1"/>
</dbReference>
<dbReference type="SMART" id="SM01043">
    <property type="entry name" value="BTAD"/>
    <property type="match status" value="1"/>
</dbReference>
<name>A0ABT6SAL5_9ACTN</name>
<feature type="domain" description="OmpR/PhoB-type" evidence="5">
    <location>
        <begin position="18"/>
        <end position="92"/>
    </location>
</feature>
<dbReference type="Pfam" id="PF13191">
    <property type="entry name" value="AAA_16"/>
    <property type="match status" value="1"/>
</dbReference>
<comment type="caution">
    <text evidence="7">The sequence shown here is derived from an EMBL/GenBank/DDBJ whole genome shotgun (WGS) entry which is preliminary data.</text>
</comment>
<dbReference type="SUPFAM" id="SSF46894">
    <property type="entry name" value="C-terminal effector domain of the bipartite response regulators"/>
    <property type="match status" value="1"/>
</dbReference>
<dbReference type="InterPro" id="IPR027417">
    <property type="entry name" value="P-loop_NTPase"/>
</dbReference>
<organism evidence="7 8">
    <name type="scientific">Streptomyces cavernicola</name>
    <dbReference type="NCBI Taxonomy" id="3043613"/>
    <lineage>
        <taxon>Bacteria</taxon>
        <taxon>Bacillati</taxon>
        <taxon>Actinomycetota</taxon>
        <taxon>Actinomycetes</taxon>
        <taxon>Kitasatosporales</taxon>
        <taxon>Streptomycetaceae</taxon>
        <taxon>Streptomyces</taxon>
    </lineage>
</organism>
<dbReference type="CDD" id="cd15831">
    <property type="entry name" value="BTAD"/>
    <property type="match status" value="1"/>
</dbReference>
<keyword evidence="3" id="KW-0238">DNA-binding</keyword>
<dbReference type="InterPro" id="IPR036388">
    <property type="entry name" value="WH-like_DNA-bd_sf"/>
</dbReference>
<comment type="similarity">
    <text evidence="1">Belongs to the AfsR/DnrI/RedD regulatory family.</text>
</comment>
<evidence type="ECO:0000259" key="5">
    <source>
        <dbReference type="SMART" id="SM00862"/>
    </source>
</evidence>
<dbReference type="Pfam" id="PF25872">
    <property type="entry name" value="HTH_77"/>
    <property type="match status" value="1"/>
</dbReference>
<evidence type="ECO:0000256" key="2">
    <source>
        <dbReference type="ARBA" id="ARBA00023012"/>
    </source>
</evidence>
<dbReference type="InterPro" id="IPR016032">
    <property type="entry name" value="Sig_transdc_resp-reg_C-effctor"/>
</dbReference>
<dbReference type="PRINTS" id="PR00364">
    <property type="entry name" value="DISEASERSIST"/>
</dbReference>
<dbReference type="Gene3D" id="1.25.40.10">
    <property type="entry name" value="Tetratricopeptide repeat domain"/>
    <property type="match status" value="2"/>
</dbReference>
<feature type="domain" description="Bacterial transcriptional activator" evidence="6">
    <location>
        <begin position="99"/>
        <end position="243"/>
    </location>
</feature>
<evidence type="ECO:0000259" key="6">
    <source>
        <dbReference type="SMART" id="SM01043"/>
    </source>
</evidence>
<evidence type="ECO:0000256" key="1">
    <source>
        <dbReference type="ARBA" id="ARBA00005820"/>
    </source>
</evidence>
<evidence type="ECO:0000256" key="4">
    <source>
        <dbReference type="SAM" id="MobiDB-lite"/>
    </source>
</evidence>
<feature type="region of interest" description="Disordered" evidence="4">
    <location>
        <begin position="650"/>
        <end position="673"/>
    </location>
</feature>
<dbReference type="Gene3D" id="1.10.10.10">
    <property type="entry name" value="Winged helix-like DNA-binding domain superfamily/Winged helix DNA-binding domain"/>
    <property type="match status" value="1"/>
</dbReference>
<evidence type="ECO:0000313" key="7">
    <source>
        <dbReference type="EMBL" id="MDI3404824.1"/>
    </source>
</evidence>
<dbReference type="PANTHER" id="PTHR47691:SF3">
    <property type="entry name" value="HTH-TYPE TRANSCRIPTIONAL REGULATOR RV0890C-RELATED"/>
    <property type="match status" value="1"/>
</dbReference>
<dbReference type="SUPFAM" id="SSF52540">
    <property type="entry name" value="P-loop containing nucleoside triphosphate hydrolases"/>
    <property type="match status" value="1"/>
</dbReference>
<dbReference type="InterPro" id="IPR011990">
    <property type="entry name" value="TPR-like_helical_dom_sf"/>
</dbReference>